<protein>
    <submittedName>
        <fullName evidence="11">Undecaprenyl-phosphate 4-deoxy-4-formamido-L-arabinose transferase</fullName>
        <ecNumber evidence="11">2.4.2.53</ecNumber>
    </submittedName>
</protein>
<dbReference type="PANTHER" id="PTHR48090">
    <property type="entry name" value="UNDECAPRENYL-PHOSPHATE 4-DEOXY-4-FORMAMIDO-L-ARABINOSE TRANSFERASE-RELATED"/>
    <property type="match status" value="1"/>
</dbReference>
<dbReference type="EMBL" id="CP014209">
    <property type="protein sequence ID" value="ANC31651.1"/>
    <property type="molecule type" value="Genomic_DNA"/>
</dbReference>
<dbReference type="Pfam" id="PF00535">
    <property type="entry name" value="Glycos_transf_2"/>
    <property type="match status" value="1"/>
</dbReference>
<keyword evidence="12" id="KW-1185">Reference proteome</keyword>
<accession>A0A168FG27</accession>
<gene>
    <name evidence="11" type="primary">arnC_1</name>
    <name evidence="11" type="ORF">I598_2110</name>
</gene>
<keyword evidence="2" id="KW-1003">Cell membrane</keyword>
<dbReference type="InterPro" id="IPR050256">
    <property type="entry name" value="Glycosyltransferase_2"/>
</dbReference>
<keyword evidence="6" id="KW-0448">Lipopolysaccharide biosynthesis</keyword>
<feature type="transmembrane region" description="Helical" evidence="9">
    <location>
        <begin position="247"/>
        <end position="270"/>
    </location>
</feature>
<evidence type="ECO:0000256" key="1">
    <source>
        <dbReference type="ARBA" id="ARBA00006739"/>
    </source>
</evidence>
<dbReference type="AlphaFoldDB" id="A0A168FG27"/>
<feature type="domain" description="Glycosyltransferase 2-like" evidence="10">
    <location>
        <begin position="16"/>
        <end position="156"/>
    </location>
</feature>
<evidence type="ECO:0000256" key="8">
    <source>
        <dbReference type="ARBA" id="ARBA00023136"/>
    </source>
</evidence>
<dbReference type="GO" id="GO:0005886">
    <property type="term" value="C:plasma membrane"/>
    <property type="evidence" value="ECO:0007669"/>
    <property type="project" value="TreeGrafter"/>
</dbReference>
<evidence type="ECO:0000313" key="11">
    <source>
        <dbReference type="EMBL" id="ANC31651.1"/>
    </source>
</evidence>
<dbReference type="Gene3D" id="3.90.550.10">
    <property type="entry name" value="Spore Coat Polysaccharide Biosynthesis Protein SpsA, Chain A"/>
    <property type="match status" value="1"/>
</dbReference>
<dbReference type="PANTHER" id="PTHR48090:SF3">
    <property type="entry name" value="UNDECAPRENYL-PHOSPHATE 4-DEOXY-4-FORMAMIDO-L-ARABINOSE TRANSFERASE"/>
    <property type="match status" value="1"/>
</dbReference>
<dbReference type="Proteomes" id="UP000076794">
    <property type="component" value="Chromosome"/>
</dbReference>
<dbReference type="GO" id="GO:0099621">
    <property type="term" value="F:undecaprenyl-phosphate 4-deoxy-4-formamido-L-arabinose transferase activity"/>
    <property type="evidence" value="ECO:0007669"/>
    <property type="project" value="UniProtKB-EC"/>
</dbReference>
<keyword evidence="5 9" id="KW-0812">Transmembrane</keyword>
<evidence type="ECO:0000256" key="2">
    <source>
        <dbReference type="ARBA" id="ARBA00022475"/>
    </source>
</evidence>
<evidence type="ECO:0000259" key="10">
    <source>
        <dbReference type="Pfam" id="PF00535"/>
    </source>
</evidence>
<dbReference type="EC" id="2.4.2.53" evidence="11"/>
<feature type="transmembrane region" description="Helical" evidence="9">
    <location>
        <begin position="282"/>
        <end position="307"/>
    </location>
</feature>
<keyword evidence="4 11" id="KW-0808">Transferase</keyword>
<sequence>MGDAARSGDSQEHTLSVIIPVYRGERHLPGLVAELAPLTETQRTPEGHPYRVTEVILVNDCGPDGSAGVIRELAEGRPWVRPVWLSRNFGQHPATIAGIASSSGDWVVTMDEDGQHDPADVGALLDTALRERSALVYAAPRNETPHTAFRNTTSRASKLLINMLSGGDADATKFHSYRLVLGEVGRSVAAYAGQGVYLDVALSWVADRVTTCPVTMRSEGDRVSGYSVRTLVSHFWRMVMTSGTRGLRVVSLIGATFATFGVVLAVVLAVDRLAGGNVPEGWTSTVVIVLLCSGLILYALGIVAEYIGVAVNMAMGKPPYLIMSDPQAGPLGRSGRGT</sequence>
<evidence type="ECO:0000256" key="4">
    <source>
        <dbReference type="ARBA" id="ARBA00022679"/>
    </source>
</evidence>
<evidence type="ECO:0000256" key="6">
    <source>
        <dbReference type="ARBA" id="ARBA00022985"/>
    </source>
</evidence>
<evidence type="ECO:0000256" key="3">
    <source>
        <dbReference type="ARBA" id="ARBA00022676"/>
    </source>
</evidence>
<evidence type="ECO:0000313" key="12">
    <source>
        <dbReference type="Proteomes" id="UP000076794"/>
    </source>
</evidence>
<keyword evidence="8 9" id="KW-0472">Membrane</keyword>
<dbReference type="InterPro" id="IPR001173">
    <property type="entry name" value="Glyco_trans_2-like"/>
</dbReference>
<dbReference type="KEGG" id="ido:I598_2110"/>
<organism evidence="11 12">
    <name type="scientific">Isoptericola dokdonensis DS-3</name>
    <dbReference type="NCBI Taxonomy" id="1300344"/>
    <lineage>
        <taxon>Bacteria</taxon>
        <taxon>Bacillati</taxon>
        <taxon>Actinomycetota</taxon>
        <taxon>Actinomycetes</taxon>
        <taxon>Micrococcales</taxon>
        <taxon>Promicromonosporaceae</taxon>
        <taxon>Isoptericola</taxon>
    </lineage>
</organism>
<reference evidence="11 12" key="1">
    <citation type="submission" date="2016-01" db="EMBL/GenBank/DDBJ databases">
        <title>Complete genome sequence of a soil Actinobacterium, Isoptericola dokdonensis DS-3.</title>
        <authorList>
            <person name="Kwon S.-K."/>
            <person name="Kim J.F."/>
        </authorList>
    </citation>
    <scope>NUCLEOTIDE SEQUENCE [LARGE SCALE GENOMIC DNA]</scope>
    <source>
        <strain evidence="11 12">DS-3</strain>
    </source>
</reference>
<dbReference type="STRING" id="1300344.I598_2110"/>
<evidence type="ECO:0000256" key="7">
    <source>
        <dbReference type="ARBA" id="ARBA00022989"/>
    </source>
</evidence>
<dbReference type="RefSeq" id="WP_198155677.1">
    <property type="nucleotide sequence ID" value="NZ_CP014209.1"/>
</dbReference>
<keyword evidence="3 11" id="KW-0328">Glycosyltransferase</keyword>
<evidence type="ECO:0000256" key="5">
    <source>
        <dbReference type="ARBA" id="ARBA00022692"/>
    </source>
</evidence>
<proteinExistence type="inferred from homology"/>
<dbReference type="SUPFAM" id="SSF53448">
    <property type="entry name" value="Nucleotide-diphospho-sugar transferases"/>
    <property type="match status" value="1"/>
</dbReference>
<dbReference type="InterPro" id="IPR029044">
    <property type="entry name" value="Nucleotide-diphossugar_trans"/>
</dbReference>
<name>A0A168FG27_9MICO</name>
<keyword evidence="7 9" id="KW-1133">Transmembrane helix</keyword>
<evidence type="ECO:0000256" key="9">
    <source>
        <dbReference type="SAM" id="Phobius"/>
    </source>
</evidence>
<dbReference type="PATRIC" id="fig|1300344.3.peg.2118"/>
<dbReference type="GO" id="GO:0009103">
    <property type="term" value="P:lipopolysaccharide biosynthetic process"/>
    <property type="evidence" value="ECO:0007669"/>
    <property type="project" value="UniProtKB-KW"/>
</dbReference>
<comment type="similarity">
    <text evidence="1">Belongs to the glycosyltransferase 2 family.</text>
</comment>